<feature type="transmembrane region" description="Helical" evidence="2">
    <location>
        <begin position="249"/>
        <end position="270"/>
    </location>
</feature>
<dbReference type="Proteomes" id="UP000077405">
    <property type="component" value="Chromosome"/>
</dbReference>
<organism evidence="4 5">
    <name type="scientific">Azospirillum humicireducens</name>
    <dbReference type="NCBI Taxonomy" id="1226968"/>
    <lineage>
        <taxon>Bacteria</taxon>
        <taxon>Pseudomonadati</taxon>
        <taxon>Pseudomonadota</taxon>
        <taxon>Alphaproteobacteria</taxon>
        <taxon>Rhodospirillales</taxon>
        <taxon>Azospirillaceae</taxon>
        <taxon>Azospirillum</taxon>
    </lineage>
</organism>
<accession>A0A160JGF1</accession>
<reference evidence="4 5" key="1">
    <citation type="journal article" date="2013" name="Int. J. Syst. Evol. Microbiol.">
        <title>Azospirillum humicireducens sp. nov., a nitrogen-fixing bacterium isolated from a microbial fuel cell.</title>
        <authorList>
            <person name="Zhou S."/>
            <person name="Han L."/>
            <person name="Wang Y."/>
            <person name="Yang G."/>
            <person name="Zhuang L."/>
            <person name="Hu P."/>
        </authorList>
    </citation>
    <scope>NUCLEOTIDE SEQUENCE [LARGE SCALE GENOMIC DNA]</scope>
    <source>
        <strain evidence="4 5">SgZ-5</strain>
    </source>
</reference>
<evidence type="ECO:0000313" key="4">
    <source>
        <dbReference type="EMBL" id="ANC92010.1"/>
    </source>
</evidence>
<evidence type="ECO:0000256" key="2">
    <source>
        <dbReference type="SAM" id="Phobius"/>
    </source>
</evidence>
<dbReference type="KEGG" id="ahu:A6A40_08875"/>
<proteinExistence type="predicted"/>
<evidence type="ECO:0000256" key="1">
    <source>
        <dbReference type="SAM" id="MobiDB-lite"/>
    </source>
</evidence>
<dbReference type="Gene3D" id="3.90.550.10">
    <property type="entry name" value="Spore Coat Polysaccharide Biosynthesis Protein SpsA, Chain A"/>
    <property type="match status" value="1"/>
</dbReference>
<dbReference type="RefSeq" id="WP_063635085.1">
    <property type="nucleotide sequence ID" value="NZ_CP015285.1"/>
</dbReference>
<sequence>MSHLVDDANDRHSRIIIVSFNCADFVNRVIGCLLDQTDPAFEVVIVDNASKDVDAIALPADPRFRMIRSDTNVGFAKANNVGAASATVPWIVTLNPDAFPRRDWMERLQAAARAQPDVAMFGSTQLFSHDPRMIDGEGDQYSIFGFAWRVNYRRILKPPYYSGTVFSPCAAAAMYRRDYFESVGGFDEDFFCYCEDVDLGFRIRLCGGPAVQAGDAVVEHVSSGVSKQYGTFAQYHGVRNLVWTMVKNMPLPLLPLAFVGHALLVVYLVVRSLGSGRTGAIGRGIRDALCGLPRMIAKRRVIQRGRKATLWQVARMIAWNPLLLKTRGRPGLRKSHSSDQPPSVGVEKA</sequence>
<gene>
    <name evidence="4" type="ORF">A6A40_08875</name>
</gene>
<protein>
    <submittedName>
        <fullName evidence="4">Glycosyltransferase family 2 protein</fullName>
    </submittedName>
</protein>
<keyword evidence="5" id="KW-1185">Reference proteome</keyword>
<dbReference type="SUPFAM" id="SSF53448">
    <property type="entry name" value="Nucleotide-diphospho-sugar transferases"/>
    <property type="match status" value="1"/>
</dbReference>
<dbReference type="EMBL" id="CP015285">
    <property type="protein sequence ID" value="ANC92010.1"/>
    <property type="molecule type" value="Genomic_DNA"/>
</dbReference>
<feature type="region of interest" description="Disordered" evidence="1">
    <location>
        <begin position="329"/>
        <end position="349"/>
    </location>
</feature>
<name>A0A160JGF1_9PROT</name>
<dbReference type="CDD" id="cd04186">
    <property type="entry name" value="GT_2_like_c"/>
    <property type="match status" value="1"/>
</dbReference>
<dbReference type="PANTHER" id="PTHR43179">
    <property type="entry name" value="RHAMNOSYLTRANSFERASE WBBL"/>
    <property type="match status" value="1"/>
</dbReference>
<dbReference type="GO" id="GO:0016740">
    <property type="term" value="F:transferase activity"/>
    <property type="evidence" value="ECO:0007669"/>
    <property type="project" value="UniProtKB-KW"/>
</dbReference>
<keyword evidence="2" id="KW-0472">Membrane</keyword>
<feature type="domain" description="Glycosyltransferase 2-like" evidence="3">
    <location>
        <begin position="15"/>
        <end position="183"/>
    </location>
</feature>
<keyword evidence="2" id="KW-1133">Transmembrane helix</keyword>
<dbReference type="Pfam" id="PF00535">
    <property type="entry name" value="Glycos_transf_2"/>
    <property type="match status" value="1"/>
</dbReference>
<dbReference type="InterPro" id="IPR001173">
    <property type="entry name" value="Glyco_trans_2-like"/>
</dbReference>
<dbReference type="OrthoDB" id="9783791at2"/>
<keyword evidence="4" id="KW-0808">Transferase</keyword>
<keyword evidence="2" id="KW-0812">Transmembrane</keyword>
<evidence type="ECO:0000313" key="5">
    <source>
        <dbReference type="Proteomes" id="UP000077405"/>
    </source>
</evidence>
<dbReference type="PANTHER" id="PTHR43179:SF11">
    <property type="entry name" value="GLYCOSYL TRANSFERASE"/>
    <property type="match status" value="1"/>
</dbReference>
<evidence type="ECO:0000259" key="3">
    <source>
        <dbReference type="Pfam" id="PF00535"/>
    </source>
</evidence>
<dbReference type="STRING" id="1226968.A6A40_08875"/>
<dbReference type="AlphaFoldDB" id="A0A160JGF1"/>
<dbReference type="InterPro" id="IPR029044">
    <property type="entry name" value="Nucleotide-diphossugar_trans"/>
</dbReference>